<gene>
    <name evidence="4" type="ORF">QE109_03750</name>
</gene>
<organism evidence="4 5">
    <name type="scientific">Fusibacter bizertensis</name>
    <dbReference type="NCBI Taxonomy" id="1488331"/>
    <lineage>
        <taxon>Bacteria</taxon>
        <taxon>Bacillati</taxon>
        <taxon>Bacillota</taxon>
        <taxon>Clostridia</taxon>
        <taxon>Eubacteriales</taxon>
        <taxon>Eubacteriales Family XII. Incertae Sedis</taxon>
        <taxon>Fusibacter</taxon>
    </lineage>
</organism>
<feature type="transmembrane region" description="Helical" evidence="3">
    <location>
        <begin position="214"/>
        <end position="235"/>
    </location>
</feature>
<feature type="transmembrane region" description="Helical" evidence="3">
    <location>
        <begin position="41"/>
        <end position="66"/>
    </location>
</feature>
<keyword evidence="1 3" id="KW-0812">Transmembrane</keyword>
<feature type="transmembrane region" description="Helical" evidence="3">
    <location>
        <begin position="72"/>
        <end position="94"/>
    </location>
</feature>
<feature type="transmembrane region" description="Helical" evidence="3">
    <location>
        <begin position="6"/>
        <end position="29"/>
    </location>
</feature>
<feature type="transmembrane region" description="Helical" evidence="3">
    <location>
        <begin position="103"/>
        <end position="123"/>
    </location>
</feature>
<sequence length="247" mass="27047">MKSNLRALVYTALMTAFVFITTSIIKIPIPFTDGYIHAGDMCIFIAGILLGPLYGGFAAGVGSAMADFLGGYGQWVLPTLIIKTIMGMMIGYFAKSDKNVKPFIVIAMMIWVSSLLTFLYTIWNTSIDSLAAQVEDLGTIDQALQIVGQLKTQLLVVSIGIPLLIILLTYLKKRYQVTMNQLVSMVIAGIWMVLGYYIASSIMYGSFIAPIFSIPWNIVQFGVGAILAFMVVAALEKAKITHESIFK</sequence>
<evidence type="ECO:0000256" key="3">
    <source>
        <dbReference type="SAM" id="Phobius"/>
    </source>
</evidence>
<evidence type="ECO:0000256" key="2">
    <source>
        <dbReference type="ARBA" id="ARBA00022989"/>
    </source>
</evidence>
<keyword evidence="2 3" id="KW-1133">Transmembrane helix</keyword>
<dbReference type="Proteomes" id="UP001158045">
    <property type="component" value="Unassembled WGS sequence"/>
</dbReference>
<protein>
    <submittedName>
        <fullName evidence="4">ECF transporter S component</fullName>
    </submittedName>
</protein>
<dbReference type="PANTHER" id="PTHR37815:SF3">
    <property type="entry name" value="UPF0397 PROTEIN SPR0429"/>
    <property type="match status" value="1"/>
</dbReference>
<dbReference type="InterPro" id="IPR009825">
    <property type="entry name" value="ECF_substrate-spec-like"/>
</dbReference>
<keyword evidence="3" id="KW-0472">Membrane</keyword>
<accession>A0ABT6NA11</accession>
<comment type="caution">
    <text evidence="4">The sequence shown here is derived from an EMBL/GenBank/DDBJ whole genome shotgun (WGS) entry which is preliminary data.</text>
</comment>
<evidence type="ECO:0000313" key="4">
    <source>
        <dbReference type="EMBL" id="MDH8677246.1"/>
    </source>
</evidence>
<reference evidence="4 5" key="1">
    <citation type="submission" date="2023-04" db="EMBL/GenBank/DDBJ databases">
        <title>Fusibacter bizertensis strain WBS, isolated from littoral bottom sediments of the Arctic seas - biochemical and genomic analysis.</title>
        <authorList>
            <person name="Brioukhanov A.L."/>
        </authorList>
    </citation>
    <scope>NUCLEOTIDE SEQUENCE [LARGE SCALE GENOMIC DNA]</scope>
    <source>
        <strain evidence="4 5">WBS</strain>
    </source>
</reference>
<dbReference type="Pfam" id="PF07155">
    <property type="entry name" value="ECF-ribofla_trS"/>
    <property type="match status" value="2"/>
</dbReference>
<dbReference type="EMBL" id="JARYZI010000002">
    <property type="protein sequence ID" value="MDH8677246.1"/>
    <property type="molecule type" value="Genomic_DNA"/>
</dbReference>
<evidence type="ECO:0000313" key="5">
    <source>
        <dbReference type="Proteomes" id="UP001158045"/>
    </source>
</evidence>
<evidence type="ECO:0000256" key="1">
    <source>
        <dbReference type="ARBA" id="ARBA00022692"/>
    </source>
</evidence>
<keyword evidence="5" id="KW-1185">Reference proteome</keyword>
<feature type="transmembrane region" description="Helical" evidence="3">
    <location>
        <begin position="154"/>
        <end position="171"/>
    </location>
</feature>
<dbReference type="RefSeq" id="WP_281093058.1">
    <property type="nucleotide sequence ID" value="NZ_JARYZI010000002.1"/>
</dbReference>
<dbReference type="PANTHER" id="PTHR37815">
    <property type="entry name" value="UPF0397 PROTEIN BC_2624-RELATED"/>
    <property type="match status" value="1"/>
</dbReference>
<proteinExistence type="predicted"/>
<dbReference type="Gene3D" id="1.10.1760.20">
    <property type="match status" value="1"/>
</dbReference>
<feature type="transmembrane region" description="Helical" evidence="3">
    <location>
        <begin position="183"/>
        <end position="208"/>
    </location>
</feature>
<name>A0ABT6NA11_9FIRM</name>